<name>A0A813PTM6_9BILA</name>
<evidence type="ECO:0000256" key="4">
    <source>
        <dbReference type="ARBA" id="ARBA00023242"/>
    </source>
</evidence>
<feature type="compositionally biased region" description="Polar residues" evidence="5">
    <location>
        <begin position="47"/>
        <end position="62"/>
    </location>
</feature>
<keyword evidence="4" id="KW-0539">Nucleus</keyword>
<protein>
    <recommendedName>
        <fullName evidence="6">BHLH domain-containing protein</fullName>
    </recommendedName>
</protein>
<feature type="compositionally biased region" description="Low complexity" evidence="5">
    <location>
        <begin position="27"/>
        <end position="46"/>
    </location>
</feature>
<comment type="subcellular location">
    <subcellularLocation>
        <location evidence="1">Nucleus</location>
    </subcellularLocation>
</comment>
<evidence type="ECO:0000256" key="1">
    <source>
        <dbReference type="ARBA" id="ARBA00004123"/>
    </source>
</evidence>
<comment type="caution">
    <text evidence="7">The sequence shown here is derived from an EMBL/GenBank/DDBJ whole genome shotgun (WGS) entry which is preliminary data.</text>
</comment>
<accession>A0A813PTM6</accession>
<dbReference type="Pfam" id="PF00010">
    <property type="entry name" value="HLH"/>
    <property type="match status" value="1"/>
</dbReference>
<feature type="region of interest" description="Disordered" evidence="5">
    <location>
        <begin position="296"/>
        <end position="323"/>
    </location>
</feature>
<feature type="domain" description="BHLH" evidence="6">
    <location>
        <begin position="318"/>
        <end position="373"/>
    </location>
</feature>
<dbReference type="GO" id="GO:0000981">
    <property type="term" value="F:DNA-binding transcription factor activity, RNA polymerase II-specific"/>
    <property type="evidence" value="ECO:0007669"/>
    <property type="project" value="TreeGrafter"/>
</dbReference>
<dbReference type="GO" id="GO:0000978">
    <property type="term" value="F:RNA polymerase II cis-regulatory region sequence-specific DNA binding"/>
    <property type="evidence" value="ECO:0007669"/>
    <property type="project" value="TreeGrafter"/>
</dbReference>
<dbReference type="AlphaFoldDB" id="A0A813PTM6"/>
<gene>
    <name evidence="7" type="ORF">OXX778_LOCUS4258</name>
</gene>
<keyword evidence="3" id="KW-0804">Transcription</keyword>
<dbReference type="Gene3D" id="4.10.280.10">
    <property type="entry name" value="Helix-loop-helix DNA-binding domain"/>
    <property type="match status" value="1"/>
</dbReference>
<evidence type="ECO:0000259" key="6">
    <source>
        <dbReference type="PROSITE" id="PS50888"/>
    </source>
</evidence>
<organism evidence="7 8">
    <name type="scientific">Brachionus calyciflorus</name>
    <dbReference type="NCBI Taxonomy" id="104777"/>
    <lineage>
        <taxon>Eukaryota</taxon>
        <taxon>Metazoa</taxon>
        <taxon>Spiralia</taxon>
        <taxon>Gnathifera</taxon>
        <taxon>Rotifera</taxon>
        <taxon>Eurotatoria</taxon>
        <taxon>Monogononta</taxon>
        <taxon>Pseudotrocha</taxon>
        <taxon>Ploima</taxon>
        <taxon>Brachionidae</taxon>
        <taxon>Brachionus</taxon>
    </lineage>
</organism>
<feature type="region of interest" description="Disordered" evidence="5">
    <location>
        <begin position="242"/>
        <end position="277"/>
    </location>
</feature>
<evidence type="ECO:0000313" key="7">
    <source>
        <dbReference type="EMBL" id="CAF0757596.1"/>
    </source>
</evidence>
<feature type="compositionally biased region" description="Low complexity" evidence="5">
    <location>
        <begin position="296"/>
        <end position="306"/>
    </location>
</feature>
<dbReference type="Proteomes" id="UP000663879">
    <property type="component" value="Unassembled WGS sequence"/>
</dbReference>
<proteinExistence type="predicted"/>
<dbReference type="SMART" id="SM00353">
    <property type="entry name" value="HLH"/>
    <property type="match status" value="1"/>
</dbReference>
<dbReference type="PANTHER" id="PTHR46117:SF3">
    <property type="entry name" value="FI24210P1"/>
    <property type="match status" value="1"/>
</dbReference>
<feature type="compositionally biased region" description="Low complexity" evidence="5">
    <location>
        <begin position="1"/>
        <end position="10"/>
    </location>
</feature>
<keyword evidence="8" id="KW-1185">Reference proteome</keyword>
<dbReference type="GO" id="GO:0005634">
    <property type="term" value="C:nucleus"/>
    <property type="evidence" value="ECO:0007669"/>
    <property type="project" value="UniProtKB-SubCell"/>
</dbReference>
<feature type="compositionally biased region" description="Basic and acidic residues" evidence="5">
    <location>
        <begin position="313"/>
        <end position="323"/>
    </location>
</feature>
<evidence type="ECO:0000256" key="2">
    <source>
        <dbReference type="ARBA" id="ARBA00023015"/>
    </source>
</evidence>
<dbReference type="EMBL" id="CAJNOC010000409">
    <property type="protein sequence ID" value="CAF0757596.1"/>
    <property type="molecule type" value="Genomic_DNA"/>
</dbReference>
<keyword evidence="2" id="KW-0805">Transcription regulation</keyword>
<evidence type="ECO:0000256" key="5">
    <source>
        <dbReference type="SAM" id="MobiDB-lite"/>
    </source>
</evidence>
<feature type="compositionally biased region" description="Low complexity" evidence="5">
    <location>
        <begin position="250"/>
        <end position="274"/>
    </location>
</feature>
<dbReference type="InterPro" id="IPR051732">
    <property type="entry name" value="USF"/>
</dbReference>
<dbReference type="InterPro" id="IPR011598">
    <property type="entry name" value="bHLH_dom"/>
</dbReference>
<dbReference type="OrthoDB" id="690068at2759"/>
<reference evidence="7" key="1">
    <citation type="submission" date="2021-02" db="EMBL/GenBank/DDBJ databases">
        <authorList>
            <person name="Nowell W R."/>
        </authorList>
    </citation>
    <scope>NUCLEOTIDE SEQUENCE</scope>
    <source>
        <strain evidence="7">Ploen Becks lab</strain>
    </source>
</reference>
<feature type="region of interest" description="Disordered" evidence="5">
    <location>
        <begin position="1"/>
        <end position="85"/>
    </location>
</feature>
<dbReference type="SUPFAM" id="SSF47459">
    <property type="entry name" value="HLH, helix-loop-helix DNA-binding domain"/>
    <property type="match status" value="1"/>
</dbReference>
<evidence type="ECO:0000313" key="8">
    <source>
        <dbReference type="Proteomes" id="UP000663879"/>
    </source>
</evidence>
<dbReference type="PROSITE" id="PS50888">
    <property type="entry name" value="BHLH"/>
    <property type="match status" value="1"/>
</dbReference>
<evidence type="ECO:0000256" key="3">
    <source>
        <dbReference type="ARBA" id="ARBA00023163"/>
    </source>
</evidence>
<dbReference type="InterPro" id="IPR036638">
    <property type="entry name" value="HLH_DNA-bd_sf"/>
</dbReference>
<sequence length="425" mass="47643">MNSTTTTTTTNKQLDDKSSDIAQNVKNPNLENNENLSLSSPITSSSDANNNTNLRLQNSSTNENDDNERSRKRLRTESLNNNENIEVIKESENLVDTNNNLKSRDTKSKDDNKIDLNQQTIIIEGGINTLQFQLKPEIIPNRQITLKLIPVGPASPNESDSLADPVNYLKTTTNLESIQQNIILNDSNNENLGILTNDLNDSKNQKSNSSPIQTVKLGESSQNVYFMMQPIDLVSNSIHSNSLKIKSPPHHNVSSTSHLNNNNNNSHSNNSLSTITLQNPGFSPSLLSTNTTTTVTLNSPVSSTTSINPTQKVVRDERRRANHNEVERRRRDNINKWIVELSKVIPDCCNDQSKHGQSKGGILEKTVQYLIDMKKQNQILSDQLRLLESLKPENDLLKKELLECKKENQFLKSKLGIECSDTQYS</sequence>
<dbReference type="GO" id="GO:0046983">
    <property type="term" value="F:protein dimerization activity"/>
    <property type="evidence" value="ECO:0007669"/>
    <property type="project" value="InterPro"/>
</dbReference>
<dbReference type="PANTHER" id="PTHR46117">
    <property type="entry name" value="FI24210P1"/>
    <property type="match status" value="1"/>
</dbReference>